<reference evidence="1" key="2">
    <citation type="submission" date="2023-06" db="EMBL/GenBank/DDBJ databases">
        <authorList>
            <person name="Swenson N.G."/>
            <person name="Wegrzyn J.L."/>
            <person name="Mcevoy S.L."/>
        </authorList>
    </citation>
    <scope>NUCLEOTIDE SEQUENCE</scope>
    <source>
        <strain evidence="1">NS2018</strain>
        <tissue evidence="1">Leaf</tissue>
    </source>
</reference>
<gene>
    <name evidence="1" type="ORF">LWI29_025466</name>
</gene>
<name>A0AA39SSG9_ACESA</name>
<keyword evidence="2" id="KW-1185">Reference proteome</keyword>
<accession>A0AA39SSG9</accession>
<dbReference type="EMBL" id="JAUESC010000004">
    <property type="protein sequence ID" value="KAK0597454.1"/>
    <property type="molecule type" value="Genomic_DNA"/>
</dbReference>
<evidence type="ECO:0000313" key="2">
    <source>
        <dbReference type="Proteomes" id="UP001168877"/>
    </source>
</evidence>
<organism evidence="1 2">
    <name type="scientific">Acer saccharum</name>
    <name type="common">Sugar maple</name>
    <dbReference type="NCBI Taxonomy" id="4024"/>
    <lineage>
        <taxon>Eukaryota</taxon>
        <taxon>Viridiplantae</taxon>
        <taxon>Streptophyta</taxon>
        <taxon>Embryophyta</taxon>
        <taxon>Tracheophyta</taxon>
        <taxon>Spermatophyta</taxon>
        <taxon>Magnoliopsida</taxon>
        <taxon>eudicotyledons</taxon>
        <taxon>Gunneridae</taxon>
        <taxon>Pentapetalae</taxon>
        <taxon>rosids</taxon>
        <taxon>malvids</taxon>
        <taxon>Sapindales</taxon>
        <taxon>Sapindaceae</taxon>
        <taxon>Hippocastanoideae</taxon>
        <taxon>Acereae</taxon>
        <taxon>Acer</taxon>
    </lineage>
</organism>
<dbReference type="AlphaFoldDB" id="A0AA39SSG9"/>
<comment type="caution">
    <text evidence="1">The sequence shown here is derived from an EMBL/GenBank/DDBJ whole genome shotgun (WGS) entry which is preliminary data.</text>
</comment>
<sequence length="119" mass="13329">MPGNRARCARAAVRKASVAMRKASVAARKGNHAQQQIHEFILADPKSQKSPKVNCDVSSKNQVVDAIPEYTARLDCEYVLAYLTRSPEPDDTTKSSYESEPVEEIYDLSLQEQCRRNNS</sequence>
<reference evidence="1" key="1">
    <citation type="journal article" date="2022" name="Plant J.">
        <title>Strategies of tolerance reflected in two North American maple genomes.</title>
        <authorList>
            <person name="McEvoy S.L."/>
            <person name="Sezen U.U."/>
            <person name="Trouern-Trend A."/>
            <person name="McMahon S.M."/>
            <person name="Schaberg P.G."/>
            <person name="Yang J."/>
            <person name="Wegrzyn J.L."/>
            <person name="Swenson N.G."/>
        </authorList>
    </citation>
    <scope>NUCLEOTIDE SEQUENCE</scope>
    <source>
        <strain evidence="1">NS2018</strain>
    </source>
</reference>
<dbReference type="Proteomes" id="UP001168877">
    <property type="component" value="Unassembled WGS sequence"/>
</dbReference>
<proteinExistence type="predicted"/>
<evidence type="ECO:0000313" key="1">
    <source>
        <dbReference type="EMBL" id="KAK0597454.1"/>
    </source>
</evidence>
<protein>
    <submittedName>
        <fullName evidence="1">Uncharacterized protein</fullName>
    </submittedName>
</protein>